<evidence type="ECO:0000256" key="6">
    <source>
        <dbReference type="SAM" id="MobiDB-lite"/>
    </source>
</evidence>
<feature type="compositionally biased region" description="Basic and acidic residues" evidence="6">
    <location>
        <begin position="60"/>
        <end position="70"/>
    </location>
</feature>
<evidence type="ECO:0000256" key="2">
    <source>
        <dbReference type="ARBA" id="ARBA00022553"/>
    </source>
</evidence>
<evidence type="ECO:0000256" key="3">
    <source>
        <dbReference type="ARBA" id="ARBA00022670"/>
    </source>
</evidence>
<protein>
    <recommendedName>
        <fullName evidence="7">Ubiquitin-like protease family profile domain-containing protein</fullName>
    </recommendedName>
</protein>
<keyword evidence="5" id="KW-0378">Hydrolase</keyword>
<dbReference type="GO" id="GO:0005737">
    <property type="term" value="C:cytoplasm"/>
    <property type="evidence" value="ECO:0007669"/>
    <property type="project" value="TreeGrafter"/>
</dbReference>
<dbReference type="SUPFAM" id="SSF54001">
    <property type="entry name" value="Cysteine proteinases"/>
    <property type="match status" value="1"/>
</dbReference>
<accession>A0A2T6ZXE9</accession>
<evidence type="ECO:0000259" key="7">
    <source>
        <dbReference type="Pfam" id="PF02902"/>
    </source>
</evidence>
<dbReference type="STRING" id="42251.A0A2T6ZXE9"/>
<dbReference type="PANTHER" id="PTHR46896">
    <property type="entry name" value="SENTRIN-SPECIFIC PROTEASE"/>
    <property type="match status" value="1"/>
</dbReference>
<dbReference type="EMBL" id="NESQ01000072">
    <property type="protein sequence ID" value="PUU80150.1"/>
    <property type="molecule type" value="Genomic_DNA"/>
</dbReference>
<dbReference type="Proteomes" id="UP000244722">
    <property type="component" value="Unassembled WGS sequence"/>
</dbReference>
<keyword evidence="3" id="KW-0645">Protease</keyword>
<keyword evidence="9" id="KW-1185">Reference proteome</keyword>
<proteinExistence type="inferred from homology"/>
<feature type="compositionally biased region" description="Polar residues" evidence="6">
    <location>
        <begin position="311"/>
        <end position="333"/>
    </location>
</feature>
<evidence type="ECO:0000256" key="4">
    <source>
        <dbReference type="ARBA" id="ARBA00022786"/>
    </source>
</evidence>
<evidence type="ECO:0000313" key="8">
    <source>
        <dbReference type="EMBL" id="PUU80150.1"/>
    </source>
</evidence>
<dbReference type="GO" id="GO:0005634">
    <property type="term" value="C:nucleus"/>
    <property type="evidence" value="ECO:0007669"/>
    <property type="project" value="TreeGrafter"/>
</dbReference>
<keyword evidence="2" id="KW-0597">Phosphoprotein</keyword>
<reference evidence="8 9" key="1">
    <citation type="submission" date="2017-04" db="EMBL/GenBank/DDBJ databases">
        <title>Draft genome sequence of Tuber borchii Vittad., a whitish edible truffle.</title>
        <authorList>
            <consortium name="DOE Joint Genome Institute"/>
            <person name="Murat C."/>
            <person name="Kuo A."/>
            <person name="Barry K.W."/>
            <person name="Clum A."/>
            <person name="Dockter R.B."/>
            <person name="Fauchery L."/>
            <person name="Iotti M."/>
            <person name="Kohler A."/>
            <person name="Labutti K."/>
            <person name="Lindquist E.A."/>
            <person name="Lipzen A."/>
            <person name="Ohm R.A."/>
            <person name="Wang M."/>
            <person name="Grigoriev I.V."/>
            <person name="Zambonelli A."/>
            <person name="Martin F.M."/>
        </authorList>
    </citation>
    <scope>NUCLEOTIDE SEQUENCE [LARGE SCALE GENOMIC DNA]</scope>
    <source>
        <strain evidence="8 9">Tbo3840</strain>
    </source>
</reference>
<feature type="region of interest" description="Disordered" evidence="6">
    <location>
        <begin position="266"/>
        <end position="361"/>
    </location>
</feature>
<dbReference type="AlphaFoldDB" id="A0A2T6ZXE9"/>
<gene>
    <name evidence="8" type="ORF">B9Z19DRAFT_1100456</name>
</gene>
<dbReference type="GO" id="GO:0006508">
    <property type="term" value="P:proteolysis"/>
    <property type="evidence" value="ECO:0007669"/>
    <property type="project" value="UniProtKB-KW"/>
</dbReference>
<dbReference type="GO" id="GO:0070139">
    <property type="term" value="F:SUMO-specific endopeptidase activity"/>
    <property type="evidence" value="ECO:0007669"/>
    <property type="project" value="TreeGrafter"/>
</dbReference>
<dbReference type="InterPro" id="IPR003653">
    <property type="entry name" value="Peptidase_C48_C"/>
</dbReference>
<sequence>MQSNAPTSPASAKTIDLESSSATLADDRDDKERDQSELVHLSDSEETAAQKLQASVQMSVKDDDPRDIEAVESSLEHMSLDEDEWPKEDLDEPLDLHQAMIGDNAVELIAPKTAKGKAKVERPNRRSVPADTPAIIILDSMGYGSSSRPTTIKNLKDYLAAEALNKRNLEITRGDINATYAKAPNQNNYYDCGPYLLHYVERFFEQPKEFVAAFLAREDVKLDKELWRKDEIKGMRSKIFNVIVDLREQFENFELAKATGEVKRNGLKKDDNEGEAATAGGGKKAEVSVREEEEIEDGDCVMEGEAVVDGPSNTSKLSSPKSIMSTSRSPASRSQKKRDEGSSRAGEVLGIRSKPKVSGVA</sequence>
<evidence type="ECO:0000256" key="5">
    <source>
        <dbReference type="ARBA" id="ARBA00022801"/>
    </source>
</evidence>
<dbReference type="GO" id="GO:0016926">
    <property type="term" value="P:protein desumoylation"/>
    <property type="evidence" value="ECO:0007669"/>
    <property type="project" value="TreeGrafter"/>
</dbReference>
<evidence type="ECO:0000256" key="1">
    <source>
        <dbReference type="ARBA" id="ARBA00005234"/>
    </source>
</evidence>
<dbReference type="InterPro" id="IPR038765">
    <property type="entry name" value="Papain-like_cys_pep_sf"/>
</dbReference>
<dbReference type="Pfam" id="PF02902">
    <property type="entry name" value="Peptidase_C48"/>
    <property type="match status" value="1"/>
</dbReference>
<name>A0A2T6ZXE9_TUBBO</name>
<organism evidence="8 9">
    <name type="scientific">Tuber borchii</name>
    <name type="common">White truffle</name>
    <dbReference type="NCBI Taxonomy" id="42251"/>
    <lineage>
        <taxon>Eukaryota</taxon>
        <taxon>Fungi</taxon>
        <taxon>Dikarya</taxon>
        <taxon>Ascomycota</taxon>
        <taxon>Pezizomycotina</taxon>
        <taxon>Pezizomycetes</taxon>
        <taxon>Pezizales</taxon>
        <taxon>Tuberaceae</taxon>
        <taxon>Tuber</taxon>
    </lineage>
</organism>
<feature type="compositionally biased region" description="Basic and acidic residues" evidence="6">
    <location>
        <begin position="25"/>
        <end position="43"/>
    </location>
</feature>
<dbReference type="InterPro" id="IPR051947">
    <property type="entry name" value="Sentrin-specific_protease"/>
</dbReference>
<keyword evidence="4" id="KW-0833">Ubl conjugation pathway</keyword>
<feature type="compositionally biased region" description="Acidic residues" evidence="6">
    <location>
        <begin position="291"/>
        <end position="302"/>
    </location>
</feature>
<evidence type="ECO:0000313" key="9">
    <source>
        <dbReference type="Proteomes" id="UP000244722"/>
    </source>
</evidence>
<feature type="region of interest" description="Disordered" evidence="6">
    <location>
        <begin position="1"/>
        <end position="70"/>
    </location>
</feature>
<feature type="domain" description="Ubiquitin-like protease family profile" evidence="7">
    <location>
        <begin position="125"/>
        <end position="227"/>
    </location>
</feature>
<comment type="similarity">
    <text evidence="1">Belongs to the peptidase C48 family.</text>
</comment>
<dbReference type="PANTHER" id="PTHR46896:SF3">
    <property type="entry name" value="FI06413P-RELATED"/>
    <property type="match status" value="1"/>
</dbReference>
<comment type="caution">
    <text evidence="8">The sequence shown here is derived from an EMBL/GenBank/DDBJ whole genome shotgun (WGS) entry which is preliminary data.</text>
</comment>
<dbReference type="OrthoDB" id="442460at2759"/>
<feature type="compositionally biased region" description="Polar residues" evidence="6">
    <location>
        <begin position="1"/>
        <end position="23"/>
    </location>
</feature>
<dbReference type="Gene3D" id="1.10.418.20">
    <property type="match status" value="1"/>
</dbReference>